<dbReference type="AlphaFoldDB" id="A0A183S828"/>
<dbReference type="EMBL" id="UYSU01000249">
    <property type="protein sequence ID" value="VDL85496.1"/>
    <property type="molecule type" value="Genomic_DNA"/>
</dbReference>
<reference evidence="3" key="1">
    <citation type="submission" date="2016-06" db="UniProtKB">
        <authorList>
            <consortium name="WormBaseParasite"/>
        </authorList>
    </citation>
    <scope>IDENTIFICATION</scope>
</reference>
<evidence type="ECO:0000313" key="1">
    <source>
        <dbReference type="EMBL" id="VDL85496.1"/>
    </source>
</evidence>
<accession>A0A183S828</accession>
<sequence length="119" mass="13146">MGLFGHISIHQRRIPRDTGTPSKSCSYINTTIPSPPTIGTTAAADLAFPDPSCLHCHHAFTSRIGLVSQLRILPTKTGEPVPGVPTYSHFTRLQCSHCPRTFVHRIGLLGHMCIYENLW</sequence>
<proteinExistence type="predicted"/>
<name>A0A183S828_SCHSO</name>
<protein>
    <submittedName>
        <fullName evidence="3">C2H2-type domain-containing protein</fullName>
    </submittedName>
</protein>
<dbReference type="WBParaSite" id="SSLN_0000039401-mRNA-1">
    <property type="protein sequence ID" value="SSLN_0000039401-mRNA-1"/>
    <property type="gene ID" value="SSLN_0000039401"/>
</dbReference>
<gene>
    <name evidence="1" type="ORF">SSLN_LOCUS376</name>
</gene>
<keyword evidence="2" id="KW-1185">Reference proteome</keyword>
<evidence type="ECO:0000313" key="3">
    <source>
        <dbReference type="WBParaSite" id="SSLN_0000039401-mRNA-1"/>
    </source>
</evidence>
<reference evidence="1 2" key="2">
    <citation type="submission" date="2018-11" db="EMBL/GenBank/DDBJ databases">
        <authorList>
            <consortium name="Pathogen Informatics"/>
        </authorList>
    </citation>
    <scope>NUCLEOTIDE SEQUENCE [LARGE SCALE GENOMIC DNA]</scope>
    <source>
        <strain evidence="1 2">NST_G2</strain>
    </source>
</reference>
<evidence type="ECO:0000313" key="2">
    <source>
        <dbReference type="Proteomes" id="UP000275846"/>
    </source>
</evidence>
<dbReference type="Proteomes" id="UP000275846">
    <property type="component" value="Unassembled WGS sequence"/>
</dbReference>
<organism evidence="3">
    <name type="scientific">Schistocephalus solidus</name>
    <name type="common">Tapeworm</name>
    <dbReference type="NCBI Taxonomy" id="70667"/>
    <lineage>
        <taxon>Eukaryota</taxon>
        <taxon>Metazoa</taxon>
        <taxon>Spiralia</taxon>
        <taxon>Lophotrochozoa</taxon>
        <taxon>Platyhelminthes</taxon>
        <taxon>Cestoda</taxon>
        <taxon>Eucestoda</taxon>
        <taxon>Diphyllobothriidea</taxon>
        <taxon>Diphyllobothriidae</taxon>
        <taxon>Schistocephalus</taxon>
    </lineage>
</organism>